<evidence type="ECO:0000259" key="2">
    <source>
        <dbReference type="Pfam" id="PF13529"/>
    </source>
</evidence>
<organism evidence="3 4">
    <name type="scientific">Candidatus Faeciplasma pullistercoris</name>
    <dbReference type="NCBI Taxonomy" id="2840800"/>
    <lineage>
        <taxon>Bacteria</taxon>
        <taxon>Bacillati</taxon>
        <taxon>Bacillota</taxon>
        <taxon>Clostridia</taxon>
        <taxon>Eubacteriales</taxon>
        <taxon>Oscillospiraceae</taxon>
        <taxon>Oscillospiraceae incertae sedis</taxon>
        <taxon>Candidatus Faeciplasma</taxon>
    </lineage>
</organism>
<comment type="caution">
    <text evidence="3">The sequence shown here is derived from an EMBL/GenBank/DDBJ whole genome shotgun (WGS) entry which is preliminary data.</text>
</comment>
<reference evidence="3" key="2">
    <citation type="journal article" date="2021" name="PeerJ">
        <title>Extensive microbial diversity within the chicken gut microbiome revealed by metagenomics and culture.</title>
        <authorList>
            <person name="Gilroy R."/>
            <person name="Ravi A."/>
            <person name="Getino M."/>
            <person name="Pursley I."/>
            <person name="Horton D.L."/>
            <person name="Alikhan N.F."/>
            <person name="Baker D."/>
            <person name="Gharbi K."/>
            <person name="Hall N."/>
            <person name="Watson M."/>
            <person name="Adriaenssens E.M."/>
            <person name="Foster-Nyarko E."/>
            <person name="Jarju S."/>
            <person name="Secka A."/>
            <person name="Antonio M."/>
            <person name="Oren A."/>
            <person name="Chaudhuri R.R."/>
            <person name="La Ragione R."/>
            <person name="Hildebrand F."/>
            <person name="Pallen M.J."/>
        </authorList>
    </citation>
    <scope>NUCLEOTIDE SEQUENCE</scope>
    <source>
        <strain evidence="3">CHK33-4379</strain>
    </source>
</reference>
<feature type="chain" id="PRO_5039105584" evidence="1">
    <location>
        <begin position="19"/>
        <end position="238"/>
    </location>
</feature>
<reference evidence="3" key="1">
    <citation type="submission" date="2020-10" db="EMBL/GenBank/DDBJ databases">
        <authorList>
            <person name="Gilroy R."/>
        </authorList>
    </citation>
    <scope>NUCLEOTIDE SEQUENCE</scope>
    <source>
        <strain evidence="3">CHK33-4379</strain>
    </source>
</reference>
<sequence length="238" mass="27555">MILAIVMSCLTISATAVSSQNDAFDPETFPSLAEQLQIMLSNPNTTYEQRQDAIEIYNKIMAIKNGYSVLSSRSSLMIYELDVPFYAQENEYYCGPATVKQTYAYLYYRENGVYYSPSQGDIADDLNTTIEGTDQSAILCYINNIFNETYYVDWYFDEEEAANLMYTAINDFKRPPIIHVFDWNYYETEGHYMNVCAYNTGLTQFRVVDPYYEGHMDPDGKYFVPISDINSFCDRMMI</sequence>
<dbReference type="InterPro" id="IPR039564">
    <property type="entry name" value="Peptidase_C39-like"/>
</dbReference>
<feature type="domain" description="Peptidase C39-like" evidence="2">
    <location>
        <begin position="81"/>
        <end position="211"/>
    </location>
</feature>
<dbReference type="AlphaFoldDB" id="A0A9D1GUI8"/>
<feature type="signal peptide" evidence="1">
    <location>
        <begin position="1"/>
        <end position="18"/>
    </location>
</feature>
<gene>
    <name evidence="3" type="ORF">IAC39_04735</name>
</gene>
<evidence type="ECO:0000313" key="4">
    <source>
        <dbReference type="Proteomes" id="UP000824136"/>
    </source>
</evidence>
<dbReference type="Pfam" id="PF13529">
    <property type="entry name" value="Peptidase_C39_2"/>
    <property type="match status" value="1"/>
</dbReference>
<name>A0A9D1GUI8_9FIRM</name>
<dbReference type="Gene3D" id="3.90.70.10">
    <property type="entry name" value="Cysteine proteinases"/>
    <property type="match status" value="1"/>
</dbReference>
<accession>A0A9D1GUI8</accession>
<dbReference type="EMBL" id="DVLL01000017">
    <property type="protein sequence ID" value="HIT58998.1"/>
    <property type="molecule type" value="Genomic_DNA"/>
</dbReference>
<protein>
    <submittedName>
        <fullName evidence="3">C39 family peptidase</fullName>
    </submittedName>
</protein>
<proteinExistence type="predicted"/>
<dbReference type="Proteomes" id="UP000824136">
    <property type="component" value="Unassembled WGS sequence"/>
</dbReference>
<evidence type="ECO:0000313" key="3">
    <source>
        <dbReference type="EMBL" id="HIT58998.1"/>
    </source>
</evidence>
<evidence type="ECO:0000256" key="1">
    <source>
        <dbReference type="SAM" id="SignalP"/>
    </source>
</evidence>
<keyword evidence="1" id="KW-0732">Signal</keyword>